<name>I6ZEU8_MYCWM</name>
<sequence length="104" mass="12263">MPTTLKIKLISFDYRLLDQWVKKIVELALKYDSTIKGPIPLPTKTKLYTVLKSPHVNKPSMEHFQKKEHRRLILISEYDNRLFSYFQRMSLPASLDLRLSLISS</sequence>
<evidence type="ECO:0000313" key="7">
    <source>
        <dbReference type="Proteomes" id="UP000009005"/>
    </source>
</evidence>
<keyword evidence="3 4" id="KW-0687">Ribonucleoprotein</keyword>
<dbReference type="NCBIfam" id="TIGR01049">
    <property type="entry name" value="rpsJ_bact"/>
    <property type="match status" value="1"/>
</dbReference>
<dbReference type="InterPro" id="IPR018268">
    <property type="entry name" value="Ribosomal_uS10_CS"/>
</dbReference>
<evidence type="ECO:0000313" key="6">
    <source>
        <dbReference type="EMBL" id="AFN65127.1"/>
    </source>
</evidence>
<dbReference type="SMART" id="SM01403">
    <property type="entry name" value="Ribosomal_S10"/>
    <property type="match status" value="1"/>
</dbReference>
<dbReference type="PRINTS" id="PR00971">
    <property type="entry name" value="RIBOSOMALS10"/>
</dbReference>
<evidence type="ECO:0000256" key="3">
    <source>
        <dbReference type="ARBA" id="ARBA00023274"/>
    </source>
</evidence>
<evidence type="ECO:0000256" key="4">
    <source>
        <dbReference type="HAMAP-Rule" id="MF_00508"/>
    </source>
</evidence>
<dbReference type="GO" id="GO:0006412">
    <property type="term" value="P:translation"/>
    <property type="evidence" value="ECO:0007669"/>
    <property type="project" value="UniProtKB-UniRule"/>
</dbReference>
<comment type="function">
    <text evidence="4">Involved in the binding of tRNA to the ribosomes.</text>
</comment>
<dbReference type="InterPro" id="IPR027486">
    <property type="entry name" value="Ribosomal_uS10_dom"/>
</dbReference>
<feature type="domain" description="Small ribosomal subunit protein uS10" evidence="5">
    <location>
        <begin position="6"/>
        <end position="100"/>
    </location>
</feature>
<dbReference type="GO" id="GO:0003735">
    <property type="term" value="F:structural constituent of ribosome"/>
    <property type="evidence" value="ECO:0007669"/>
    <property type="project" value="InterPro"/>
</dbReference>
<dbReference type="AlphaFoldDB" id="I6ZEU8"/>
<dbReference type="STRING" id="1197325.WEN_01670"/>
<evidence type="ECO:0000256" key="1">
    <source>
        <dbReference type="ARBA" id="ARBA00007102"/>
    </source>
</evidence>
<dbReference type="KEGG" id="mwe:WEN_01670"/>
<dbReference type="OrthoDB" id="9804464at2"/>
<dbReference type="Gene3D" id="3.30.70.600">
    <property type="entry name" value="Ribosomal protein S10 domain"/>
    <property type="match status" value="1"/>
</dbReference>
<proteinExistence type="inferred from homology"/>
<dbReference type="SUPFAM" id="SSF54999">
    <property type="entry name" value="Ribosomal protein S10"/>
    <property type="match status" value="1"/>
</dbReference>
<dbReference type="NCBIfam" id="NF001861">
    <property type="entry name" value="PRK00596.1"/>
    <property type="match status" value="1"/>
</dbReference>
<evidence type="ECO:0000259" key="5">
    <source>
        <dbReference type="SMART" id="SM01403"/>
    </source>
</evidence>
<dbReference type="EMBL" id="CP003703">
    <property type="protein sequence ID" value="AFN65127.1"/>
    <property type="molecule type" value="Genomic_DNA"/>
</dbReference>
<dbReference type="InterPro" id="IPR036838">
    <property type="entry name" value="Ribosomal_uS10_dom_sf"/>
</dbReference>
<comment type="subunit">
    <text evidence="4">Part of the 30S ribosomal subunit.</text>
</comment>
<dbReference type="Proteomes" id="UP000009005">
    <property type="component" value="Chromosome"/>
</dbReference>
<evidence type="ECO:0000256" key="2">
    <source>
        <dbReference type="ARBA" id="ARBA00022980"/>
    </source>
</evidence>
<dbReference type="GO" id="GO:1990904">
    <property type="term" value="C:ribonucleoprotein complex"/>
    <property type="evidence" value="ECO:0007669"/>
    <property type="project" value="UniProtKB-KW"/>
</dbReference>
<gene>
    <name evidence="4" type="primary">rpsJ</name>
    <name evidence="6" type="ordered locus">WEN_01670</name>
</gene>
<organism evidence="6 7">
    <name type="scientific">Mycoplasma wenyonii (strain Massachusetts)</name>
    <name type="common">Eperythrozoon wenyonii</name>
    <dbReference type="NCBI Taxonomy" id="1197325"/>
    <lineage>
        <taxon>Bacteria</taxon>
        <taxon>Bacillati</taxon>
        <taxon>Mycoplasmatota</taxon>
        <taxon>Mollicutes</taxon>
        <taxon>Mycoplasmataceae</taxon>
        <taxon>Mycoplasma</taxon>
    </lineage>
</organism>
<dbReference type="PROSITE" id="PS00361">
    <property type="entry name" value="RIBOSOMAL_S10"/>
    <property type="match status" value="1"/>
</dbReference>
<dbReference type="PANTHER" id="PTHR11700">
    <property type="entry name" value="30S RIBOSOMAL PROTEIN S10 FAMILY MEMBER"/>
    <property type="match status" value="1"/>
</dbReference>
<accession>I6ZEU8</accession>
<dbReference type="InterPro" id="IPR001848">
    <property type="entry name" value="Ribosomal_uS10"/>
</dbReference>
<dbReference type="PATRIC" id="fig|1197325.3.peg.363"/>
<reference evidence="6 7" key="1">
    <citation type="journal article" date="2012" name="J. Bacteriol.">
        <title>Complete genome sequence of Mycoplasma wenyonii strain Massachusetts.</title>
        <authorList>
            <person name="Dos Santos A.P."/>
            <person name="Guimaraes A.M."/>
            <person name="do Nascimento N.C."/>
            <person name="Sanmiguel P.J."/>
            <person name="Messick J.B."/>
        </authorList>
    </citation>
    <scope>NUCLEOTIDE SEQUENCE [LARGE SCALE GENOMIC DNA]</scope>
    <source>
        <strain evidence="6 7">Massachusetts</strain>
    </source>
</reference>
<dbReference type="HOGENOM" id="CLU_122625_1_2_14"/>
<dbReference type="GO" id="GO:0005840">
    <property type="term" value="C:ribosome"/>
    <property type="evidence" value="ECO:0007669"/>
    <property type="project" value="UniProtKB-KW"/>
</dbReference>
<keyword evidence="7" id="KW-1185">Reference proteome</keyword>
<keyword evidence="2 4" id="KW-0689">Ribosomal protein</keyword>
<protein>
    <recommendedName>
        <fullName evidence="4">Small ribosomal subunit protein uS10</fullName>
    </recommendedName>
</protein>
<dbReference type="HAMAP" id="MF_00508">
    <property type="entry name" value="Ribosomal_uS10"/>
    <property type="match status" value="1"/>
</dbReference>
<dbReference type="RefSeq" id="WP_014849837.1">
    <property type="nucleotide sequence ID" value="NC_018149.1"/>
</dbReference>
<comment type="similarity">
    <text evidence="1 4">Belongs to the universal ribosomal protein uS10 family.</text>
</comment>
<dbReference type="Pfam" id="PF00338">
    <property type="entry name" value="Ribosomal_S10"/>
    <property type="match status" value="1"/>
</dbReference>
<dbReference type="GO" id="GO:0000049">
    <property type="term" value="F:tRNA binding"/>
    <property type="evidence" value="ECO:0007669"/>
    <property type="project" value="UniProtKB-UniRule"/>
</dbReference>